<proteinExistence type="inferred from homology"/>
<feature type="domain" description="Fumarylacetoacetase-like C-terminal" evidence="3">
    <location>
        <begin position="105"/>
        <end position="282"/>
    </location>
</feature>
<evidence type="ECO:0000256" key="1">
    <source>
        <dbReference type="ARBA" id="ARBA00010211"/>
    </source>
</evidence>
<dbReference type="GO" id="GO:0044281">
    <property type="term" value="P:small molecule metabolic process"/>
    <property type="evidence" value="ECO:0007669"/>
    <property type="project" value="UniProtKB-ARBA"/>
</dbReference>
<dbReference type="AlphaFoldDB" id="A0A8J3LZ43"/>
<organism evidence="4 5">
    <name type="scientific">Planotetraspora kaengkrachanensis</name>
    <dbReference type="NCBI Taxonomy" id="575193"/>
    <lineage>
        <taxon>Bacteria</taxon>
        <taxon>Bacillati</taxon>
        <taxon>Actinomycetota</taxon>
        <taxon>Actinomycetes</taxon>
        <taxon>Streptosporangiales</taxon>
        <taxon>Streptosporangiaceae</taxon>
        <taxon>Planotetraspora</taxon>
    </lineage>
</organism>
<reference evidence="4 5" key="1">
    <citation type="submission" date="2021-01" db="EMBL/GenBank/DDBJ databases">
        <title>Whole genome shotgun sequence of Planotetraspora kaengkrachanensis NBRC 104272.</title>
        <authorList>
            <person name="Komaki H."/>
            <person name="Tamura T."/>
        </authorList>
    </citation>
    <scope>NUCLEOTIDE SEQUENCE [LARGE SCALE GENOMIC DNA]</scope>
    <source>
        <strain evidence="4 5">NBRC 104272</strain>
    </source>
</reference>
<dbReference type="GO" id="GO:0046872">
    <property type="term" value="F:metal ion binding"/>
    <property type="evidence" value="ECO:0007669"/>
    <property type="project" value="UniProtKB-KW"/>
</dbReference>
<dbReference type="Pfam" id="PF01557">
    <property type="entry name" value="FAA_hydrolase"/>
    <property type="match status" value="1"/>
</dbReference>
<dbReference type="InterPro" id="IPR036663">
    <property type="entry name" value="Fumarylacetoacetase_C_sf"/>
</dbReference>
<protein>
    <submittedName>
        <fullName evidence="4">Fumarylacetoacetate (FAA) hydrolase</fullName>
    </submittedName>
</protein>
<dbReference type="Gene3D" id="3.90.850.10">
    <property type="entry name" value="Fumarylacetoacetase-like, C-terminal domain"/>
    <property type="match status" value="1"/>
</dbReference>
<dbReference type="EMBL" id="BONV01000006">
    <property type="protein sequence ID" value="GIG79093.1"/>
    <property type="molecule type" value="Genomic_DNA"/>
</dbReference>
<evidence type="ECO:0000256" key="2">
    <source>
        <dbReference type="ARBA" id="ARBA00022723"/>
    </source>
</evidence>
<accession>A0A8J3LZ43</accession>
<dbReference type="PANTHER" id="PTHR42796">
    <property type="entry name" value="FUMARYLACETOACETATE HYDROLASE DOMAIN-CONTAINING PROTEIN 2A-RELATED"/>
    <property type="match status" value="1"/>
</dbReference>
<dbReference type="GO" id="GO:0016787">
    <property type="term" value="F:hydrolase activity"/>
    <property type="evidence" value="ECO:0007669"/>
    <property type="project" value="UniProtKB-KW"/>
</dbReference>
<dbReference type="InterPro" id="IPR011234">
    <property type="entry name" value="Fumarylacetoacetase-like_C"/>
</dbReference>
<dbReference type="PANTHER" id="PTHR42796:SF7">
    <property type="entry name" value="2-DEHYDRO-3-DEOXY-D-ARABINONATE DEHYDRATASE"/>
    <property type="match status" value="1"/>
</dbReference>
<comment type="similarity">
    <text evidence="1">Belongs to the FAH family.</text>
</comment>
<keyword evidence="4" id="KW-0378">Hydrolase</keyword>
<evidence type="ECO:0000313" key="4">
    <source>
        <dbReference type="EMBL" id="GIG79093.1"/>
    </source>
</evidence>
<keyword evidence="2" id="KW-0479">Metal-binding</keyword>
<evidence type="ECO:0000313" key="5">
    <source>
        <dbReference type="Proteomes" id="UP000630097"/>
    </source>
</evidence>
<evidence type="ECO:0000259" key="3">
    <source>
        <dbReference type="Pfam" id="PF01557"/>
    </source>
</evidence>
<dbReference type="InterPro" id="IPR051121">
    <property type="entry name" value="FAH"/>
</dbReference>
<keyword evidence="5" id="KW-1185">Reference proteome</keyword>
<dbReference type="SUPFAM" id="SSF56529">
    <property type="entry name" value="FAH"/>
    <property type="match status" value="1"/>
</dbReference>
<comment type="caution">
    <text evidence="4">The sequence shown here is derived from an EMBL/GenBank/DDBJ whole genome shotgun (WGS) entry which is preliminary data.</text>
</comment>
<dbReference type="RefSeq" id="WP_239114890.1">
    <property type="nucleotide sequence ID" value="NZ_BAABHH010000009.1"/>
</dbReference>
<gene>
    <name evidence="4" type="ORF">Pka01_22200</name>
</gene>
<name>A0A8J3LZ43_9ACTN</name>
<sequence length="302" mass="32704">MNIVRYRTRESARPRIGLHDDGHVAEIGGVDSLAGLWASPLADLRARLSEGPLGDRVPLADVDLLAPVDGTTEVWAAGVTYETSREARVEESERAATIYELVYDAERPELFFKSVPWRVVGPGGRLAVRADSVVDVPEPELALVVNRFGETVGYTVCNDMSSRSIEGENPLYLPQAKIYWGGCGLGPWITPVWEIEDPYDLTIEMTIGRDGAPVWSGETSTGRLHRRLDELVSYLMRGDVHPDGVVLSTGTCLVPEAPFTLADGDTVEIVISGVGVLGNTVVRGMPPGVNPAYGHVIEGRQS</sequence>
<dbReference type="Proteomes" id="UP000630097">
    <property type="component" value="Unassembled WGS sequence"/>
</dbReference>